<feature type="compositionally biased region" description="Basic and acidic residues" evidence="1">
    <location>
        <begin position="230"/>
        <end position="240"/>
    </location>
</feature>
<reference evidence="2" key="1">
    <citation type="submission" date="2021-03" db="UniProtKB">
        <authorList>
            <consortium name="EnsemblPlants"/>
        </authorList>
    </citation>
    <scope>IDENTIFICATION</scope>
</reference>
<dbReference type="Gramene" id="evm.model.ctgX118.2">
    <property type="protein sequence ID" value="cds.evm.model.ctgX118.2"/>
    <property type="gene ID" value="evm.TU.ctgX118.2"/>
</dbReference>
<feature type="region of interest" description="Disordered" evidence="1">
    <location>
        <begin position="202"/>
        <end position="254"/>
    </location>
</feature>
<protein>
    <submittedName>
        <fullName evidence="2">Uncharacterized protein</fullName>
    </submittedName>
</protein>
<sequence length="268" mass="30211">LDGRQWTTESRQLRWSNRGEGALVSPTRVEGRGPRYVARVGVMRTRPRAACAPPNRGAPAGSCGFLRCKPSEEQDLEIEEVEMTWGCSRFGADSSIGTAPGRHGGGGPHWRLYERFQATPPVFTGRSDVSSKRWLLLITEILNFMVSPQQRRQQYAPHFASGGCPGMVEHGGTTSSAMSPTMTWERFGNFSTQYYKRKLEVAKRKDSATHPDGEHEQLQREGEACGPVESQDRHDDDYHRQQRPPRRRDGGRRRFEALGVYVESGRYS</sequence>
<feature type="compositionally biased region" description="Basic and acidic residues" evidence="1">
    <location>
        <begin position="202"/>
        <end position="223"/>
    </location>
</feature>
<dbReference type="EnsemblPlants" id="evm.model.ctgX118.2">
    <property type="protein sequence ID" value="cds.evm.model.ctgX118.2"/>
    <property type="gene ID" value="evm.TU.ctgX118.2"/>
</dbReference>
<dbReference type="Proteomes" id="UP000596661">
    <property type="component" value="Unassembled WGS sequence"/>
</dbReference>
<organism evidence="2 3">
    <name type="scientific">Cannabis sativa</name>
    <name type="common">Hemp</name>
    <name type="synonym">Marijuana</name>
    <dbReference type="NCBI Taxonomy" id="3483"/>
    <lineage>
        <taxon>Eukaryota</taxon>
        <taxon>Viridiplantae</taxon>
        <taxon>Streptophyta</taxon>
        <taxon>Embryophyta</taxon>
        <taxon>Tracheophyta</taxon>
        <taxon>Spermatophyta</taxon>
        <taxon>Magnoliopsida</taxon>
        <taxon>eudicotyledons</taxon>
        <taxon>Gunneridae</taxon>
        <taxon>Pentapetalae</taxon>
        <taxon>rosids</taxon>
        <taxon>fabids</taxon>
        <taxon>Rosales</taxon>
        <taxon>Cannabaceae</taxon>
        <taxon>Cannabis</taxon>
    </lineage>
</organism>
<evidence type="ECO:0000313" key="3">
    <source>
        <dbReference type="Proteomes" id="UP000596661"/>
    </source>
</evidence>
<evidence type="ECO:0000313" key="2">
    <source>
        <dbReference type="EnsemblPlants" id="cds.evm.model.ctgX118.2"/>
    </source>
</evidence>
<evidence type="ECO:0000256" key="1">
    <source>
        <dbReference type="SAM" id="MobiDB-lite"/>
    </source>
</evidence>
<accession>A0A803QRJ1</accession>
<keyword evidence="3" id="KW-1185">Reference proteome</keyword>
<dbReference type="AlphaFoldDB" id="A0A803QRJ1"/>
<feature type="compositionally biased region" description="Basic residues" evidence="1">
    <location>
        <begin position="241"/>
        <end position="251"/>
    </location>
</feature>
<name>A0A803QRJ1_CANSA</name>
<proteinExistence type="predicted"/>